<proteinExistence type="predicted"/>
<dbReference type="AlphaFoldDB" id="A0A4Y3TPL9"/>
<dbReference type="EMBL" id="BJMU01000016">
    <property type="protein sequence ID" value="GEB83728.1"/>
    <property type="molecule type" value="Genomic_DNA"/>
</dbReference>
<gene>
    <name evidence="1" type="ORF">AOR01nite_22050</name>
</gene>
<evidence type="ECO:0000313" key="1">
    <source>
        <dbReference type="EMBL" id="GEB83728.1"/>
    </source>
</evidence>
<organism evidence="1 2">
    <name type="scientific">Acetobacter orleanensis</name>
    <dbReference type="NCBI Taxonomy" id="104099"/>
    <lineage>
        <taxon>Bacteria</taxon>
        <taxon>Pseudomonadati</taxon>
        <taxon>Pseudomonadota</taxon>
        <taxon>Alphaproteobacteria</taxon>
        <taxon>Acetobacterales</taxon>
        <taxon>Acetobacteraceae</taxon>
        <taxon>Acetobacter</taxon>
    </lineage>
</organism>
<protein>
    <submittedName>
        <fullName evidence="1">Uncharacterized protein</fullName>
    </submittedName>
</protein>
<keyword evidence="2" id="KW-1185">Reference proteome</keyword>
<name>A0A4Y3TPL9_9PROT</name>
<accession>A0A4Y3TPL9</accession>
<comment type="caution">
    <text evidence="1">The sequence shown here is derived from an EMBL/GenBank/DDBJ whole genome shotgun (WGS) entry which is preliminary data.</text>
</comment>
<evidence type="ECO:0000313" key="2">
    <source>
        <dbReference type="Proteomes" id="UP000317617"/>
    </source>
</evidence>
<reference evidence="1 2" key="1">
    <citation type="submission" date="2019-06" db="EMBL/GenBank/DDBJ databases">
        <title>Whole genome shotgun sequence of Acetobacter orleanensis NBRC 13752.</title>
        <authorList>
            <person name="Hosoyama A."/>
            <person name="Uohara A."/>
            <person name="Ohji S."/>
            <person name="Ichikawa N."/>
        </authorList>
    </citation>
    <scope>NUCLEOTIDE SEQUENCE [LARGE SCALE GENOMIC DNA]</scope>
    <source>
        <strain evidence="1 2">NBRC 13752</strain>
    </source>
</reference>
<dbReference type="Proteomes" id="UP000317617">
    <property type="component" value="Unassembled WGS sequence"/>
</dbReference>
<sequence>MRGGQNVSRANNANRHQYGDEWCCQHDAGQVQQRTQKACAIVMMRMLMIMCRVVSICRHAHAGHGHVHIGMDGSRSDLKSGQAFQSAPGHFIQARQAL</sequence>